<dbReference type="EMBL" id="CM042012">
    <property type="protein sequence ID" value="KAI3753232.1"/>
    <property type="molecule type" value="Genomic_DNA"/>
</dbReference>
<protein>
    <submittedName>
        <fullName evidence="1">Uncharacterized protein</fullName>
    </submittedName>
</protein>
<evidence type="ECO:0000313" key="1">
    <source>
        <dbReference type="EMBL" id="KAI3753232.1"/>
    </source>
</evidence>
<dbReference type="Proteomes" id="UP001055811">
    <property type="component" value="Linkage Group LG04"/>
</dbReference>
<sequence length="105" mass="11174">MGSQGRMGSLVLATSLSHSGSKPKLASNVSSSESKLKEDTHLEFESDTTSNSWCAALLTQKSAVMSLKSISRASLDKSCSNLNPIAAIQLKMKSRKRSLDSLTAI</sequence>
<reference evidence="2" key="1">
    <citation type="journal article" date="2022" name="Mol. Ecol. Resour.">
        <title>The genomes of chicory, endive, great burdock and yacon provide insights into Asteraceae palaeo-polyploidization history and plant inulin production.</title>
        <authorList>
            <person name="Fan W."/>
            <person name="Wang S."/>
            <person name="Wang H."/>
            <person name="Wang A."/>
            <person name="Jiang F."/>
            <person name="Liu H."/>
            <person name="Zhao H."/>
            <person name="Xu D."/>
            <person name="Zhang Y."/>
        </authorList>
    </citation>
    <scope>NUCLEOTIDE SEQUENCE [LARGE SCALE GENOMIC DNA]</scope>
    <source>
        <strain evidence="2">cv. Punajuju</strain>
    </source>
</reference>
<keyword evidence="2" id="KW-1185">Reference proteome</keyword>
<organism evidence="1 2">
    <name type="scientific">Cichorium intybus</name>
    <name type="common">Chicory</name>
    <dbReference type="NCBI Taxonomy" id="13427"/>
    <lineage>
        <taxon>Eukaryota</taxon>
        <taxon>Viridiplantae</taxon>
        <taxon>Streptophyta</taxon>
        <taxon>Embryophyta</taxon>
        <taxon>Tracheophyta</taxon>
        <taxon>Spermatophyta</taxon>
        <taxon>Magnoliopsida</taxon>
        <taxon>eudicotyledons</taxon>
        <taxon>Gunneridae</taxon>
        <taxon>Pentapetalae</taxon>
        <taxon>asterids</taxon>
        <taxon>campanulids</taxon>
        <taxon>Asterales</taxon>
        <taxon>Asteraceae</taxon>
        <taxon>Cichorioideae</taxon>
        <taxon>Cichorieae</taxon>
        <taxon>Cichoriinae</taxon>
        <taxon>Cichorium</taxon>
    </lineage>
</organism>
<evidence type="ECO:0000313" key="2">
    <source>
        <dbReference type="Proteomes" id="UP001055811"/>
    </source>
</evidence>
<name>A0ACB9E369_CICIN</name>
<gene>
    <name evidence="1" type="ORF">L2E82_25278</name>
</gene>
<proteinExistence type="predicted"/>
<comment type="caution">
    <text evidence="1">The sequence shown here is derived from an EMBL/GenBank/DDBJ whole genome shotgun (WGS) entry which is preliminary data.</text>
</comment>
<reference evidence="1 2" key="2">
    <citation type="journal article" date="2022" name="Mol. Ecol. Resour.">
        <title>The genomes of chicory, endive, great burdock and yacon provide insights into Asteraceae paleo-polyploidization history and plant inulin production.</title>
        <authorList>
            <person name="Fan W."/>
            <person name="Wang S."/>
            <person name="Wang H."/>
            <person name="Wang A."/>
            <person name="Jiang F."/>
            <person name="Liu H."/>
            <person name="Zhao H."/>
            <person name="Xu D."/>
            <person name="Zhang Y."/>
        </authorList>
    </citation>
    <scope>NUCLEOTIDE SEQUENCE [LARGE SCALE GENOMIC DNA]</scope>
    <source>
        <strain evidence="2">cv. Punajuju</strain>
        <tissue evidence="1">Leaves</tissue>
    </source>
</reference>
<accession>A0ACB9E369</accession>